<dbReference type="GO" id="GO:0000162">
    <property type="term" value="P:L-tryptophan biosynthetic process"/>
    <property type="evidence" value="ECO:0007669"/>
    <property type="project" value="TreeGrafter"/>
</dbReference>
<dbReference type="STRING" id="1177982.SAMN04489711_103142"/>
<reference evidence="3" key="1">
    <citation type="submission" date="2016-10" db="EMBL/GenBank/DDBJ databases">
        <authorList>
            <person name="Varghese N."/>
            <person name="Submissions S."/>
        </authorList>
    </citation>
    <scope>NUCLEOTIDE SEQUENCE [LARGE SCALE GENOMIC DNA]</scope>
    <source>
        <strain evidence="3">DSM 27981</strain>
    </source>
</reference>
<dbReference type="PRINTS" id="PR00095">
    <property type="entry name" value="ANTSNTHASEI"/>
</dbReference>
<evidence type="ECO:0000313" key="3">
    <source>
        <dbReference type="Proteomes" id="UP000199119"/>
    </source>
</evidence>
<keyword evidence="3" id="KW-1185">Reference proteome</keyword>
<dbReference type="Pfam" id="PF01063">
    <property type="entry name" value="Aminotran_4"/>
    <property type="match status" value="1"/>
</dbReference>
<dbReference type="OrthoDB" id="9803598at2"/>
<protein>
    <submittedName>
        <fullName evidence="2">Para-aminobenzoate synthetase / 4-amino-4-deoxychorismate lyase</fullName>
    </submittedName>
</protein>
<dbReference type="Gene3D" id="3.20.10.10">
    <property type="entry name" value="D-amino Acid Aminotransferase, subunit A, domain 2"/>
    <property type="match status" value="1"/>
</dbReference>
<dbReference type="SUPFAM" id="SSF56752">
    <property type="entry name" value="D-aminoacid aminotransferase-like PLP-dependent enzymes"/>
    <property type="match status" value="1"/>
</dbReference>
<keyword evidence="2" id="KW-0456">Lyase</keyword>
<gene>
    <name evidence="2" type="ORF">SAMN04489711_103142</name>
</gene>
<dbReference type="InterPro" id="IPR019999">
    <property type="entry name" value="Anth_synth_I-like"/>
</dbReference>
<dbReference type="SUPFAM" id="SSF56322">
    <property type="entry name" value="ADC synthase"/>
    <property type="match status" value="1"/>
</dbReference>
<dbReference type="PANTHER" id="PTHR11236">
    <property type="entry name" value="AMINOBENZOATE/ANTHRANILATE SYNTHASE"/>
    <property type="match status" value="1"/>
</dbReference>
<dbReference type="PANTHER" id="PTHR11236:SF50">
    <property type="entry name" value="AMINODEOXYCHORISMATE SYNTHASE COMPONENT 1"/>
    <property type="match status" value="1"/>
</dbReference>
<dbReference type="GO" id="GO:0046820">
    <property type="term" value="F:4-amino-4-deoxychorismate synthase activity"/>
    <property type="evidence" value="ECO:0007669"/>
    <property type="project" value="TreeGrafter"/>
</dbReference>
<dbReference type="Pfam" id="PF00425">
    <property type="entry name" value="Chorismate_bind"/>
    <property type="match status" value="1"/>
</dbReference>
<dbReference type="Gene3D" id="3.60.120.10">
    <property type="entry name" value="Anthranilate synthase"/>
    <property type="match status" value="1"/>
</dbReference>
<evidence type="ECO:0000259" key="1">
    <source>
        <dbReference type="Pfam" id="PF00425"/>
    </source>
</evidence>
<dbReference type="AlphaFoldDB" id="A0A1I2BQN5"/>
<dbReference type="InterPro" id="IPR001544">
    <property type="entry name" value="Aminotrans_IV"/>
</dbReference>
<sequence length="630" mass="66651">MNPALEPDFSPIALIDFADPRAQHLPRHSALAAAGRLRHAFGAPRRVLAARTLAEVPAVLREVDAAARAGAWCVGGLRYEAAAAFDAALRTHAPQDGQALAWFAVFDAPAPWPAEAPPVAHEPTVDWHGVPERAAFEAALAAIHQGIAAGEYYQVNHTARLKGRVQAAPGADAAATAQAFFAALQRAQPGGYALSLDMGAEQVLSVSPELFFDWQDGGDGQDGGTLLARPMKGTAPRGATPEEDAARAAALRASPKERAENVMIVDLLRNDLSRIATPHSVRVPALFATQALPAVWQMTSDVQGHTPAGTTLDRVFAALFPCGSITGAPKVRAMQAIHALEDGPRGWYCGALGVVRPRAGGGLAATFNVPIRTVELRGHEARCGIGSGITHDAQAEPEWQEWQHKRAFLVRASEPFDILETLALVDGTFRHRADHLARMAASAAHFNVPWDEARVAACLQALAEAHPQGAWRARLLLRADGMPRAEAFALAPAATGPVRLALAGRPLLQAHGEFVRHKTTRRAHYAAFAPAPGSGVFDTVLHNAAGEITEGTFGNIAAQLDDGRWITPPLASGLLPGVGRAVALREGRVAEAVLRLQDLPRVRAWAFVNSLRGWLPAELAAAPAAPPAGP</sequence>
<dbReference type="InterPro" id="IPR043131">
    <property type="entry name" value="BCAT-like_N"/>
</dbReference>
<dbReference type="InterPro" id="IPR036038">
    <property type="entry name" value="Aminotransferase-like"/>
</dbReference>
<accession>A0A1I2BQN5</accession>
<dbReference type="RefSeq" id="WP_092938422.1">
    <property type="nucleotide sequence ID" value="NZ_FONX01000003.1"/>
</dbReference>
<dbReference type="Gene3D" id="3.30.470.10">
    <property type="match status" value="1"/>
</dbReference>
<dbReference type="Proteomes" id="UP000199119">
    <property type="component" value="Unassembled WGS sequence"/>
</dbReference>
<dbReference type="InterPro" id="IPR015890">
    <property type="entry name" value="Chorismate_C"/>
</dbReference>
<proteinExistence type="predicted"/>
<organism evidence="2 3">
    <name type="scientific">Paracidovorax wautersii</name>
    <dbReference type="NCBI Taxonomy" id="1177982"/>
    <lineage>
        <taxon>Bacteria</taxon>
        <taxon>Pseudomonadati</taxon>
        <taxon>Pseudomonadota</taxon>
        <taxon>Betaproteobacteria</taxon>
        <taxon>Burkholderiales</taxon>
        <taxon>Comamonadaceae</taxon>
        <taxon>Paracidovorax</taxon>
    </lineage>
</organism>
<dbReference type="GO" id="GO:0016829">
    <property type="term" value="F:lyase activity"/>
    <property type="evidence" value="ECO:0007669"/>
    <property type="project" value="UniProtKB-KW"/>
</dbReference>
<evidence type="ECO:0000313" key="2">
    <source>
        <dbReference type="EMBL" id="SFE58415.1"/>
    </source>
</evidence>
<name>A0A1I2BQN5_9BURK</name>
<dbReference type="InterPro" id="IPR043132">
    <property type="entry name" value="BCAT-like_C"/>
</dbReference>
<dbReference type="InterPro" id="IPR005801">
    <property type="entry name" value="ADC_synthase"/>
</dbReference>
<feature type="domain" description="Chorismate-utilising enzyme C-terminal" evidence="1">
    <location>
        <begin position="133"/>
        <end position="405"/>
    </location>
</feature>
<dbReference type="EMBL" id="FONX01000003">
    <property type="protein sequence ID" value="SFE58415.1"/>
    <property type="molecule type" value="Genomic_DNA"/>
</dbReference>